<dbReference type="Proteomes" id="UP000075288">
    <property type="component" value="Unassembled WGS sequence"/>
</dbReference>
<reference evidence="2 3" key="1">
    <citation type="submission" date="2016-01" db="EMBL/GenBank/DDBJ databases">
        <title>Genome Sequences of Twelve Sporeforming Bacillus Species Isolated from Foods.</title>
        <authorList>
            <person name="Berendsen E.M."/>
            <person name="Wells-Bennik M.H."/>
            <person name="Krawcyk A.O."/>
            <person name="De Jong A."/>
            <person name="Holsappel S."/>
            <person name="Eijlander R.T."/>
            <person name="Kuipers O.P."/>
        </authorList>
    </citation>
    <scope>NUCLEOTIDE SEQUENCE [LARGE SCALE GENOMIC DNA]</scope>
    <source>
        <strain evidence="2 3">B4098</strain>
    </source>
</reference>
<organism evidence="2 3">
    <name type="scientific">Heyndrickxia coagulans</name>
    <name type="common">Weizmannia coagulans</name>
    <dbReference type="NCBI Taxonomy" id="1398"/>
    <lineage>
        <taxon>Bacteria</taxon>
        <taxon>Bacillati</taxon>
        <taxon>Bacillota</taxon>
        <taxon>Bacilli</taxon>
        <taxon>Bacillales</taxon>
        <taxon>Bacillaceae</taxon>
        <taxon>Heyndrickxia</taxon>
    </lineage>
</organism>
<feature type="region of interest" description="Disordered" evidence="1">
    <location>
        <begin position="1"/>
        <end position="42"/>
    </location>
</feature>
<dbReference type="PATRIC" id="fig|1398.26.peg.459"/>
<evidence type="ECO:0000256" key="1">
    <source>
        <dbReference type="SAM" id="MobiDB-lite"/>
    </source>
</evidence>
<feature type="compositionally biased region" description="Polar residues" evidence="1">
    <location>
        <begin position="1"/>
        <end position="11"/>
    </location>
</feature>
<evidence type="ECO:0000313" key="3">
    <source>
        <dbReference type="Proteomes" id="UP000075288"/>
    </source>
</evidence>
<dbReference type="EMBL" id="LQYG01000010">
    <property type="protein sequence ID" value="KYC66159.1"/>
    <property type="molecule type" value="Genomic_DNA"/>
</dbReference>
<dbReference type="AlphaFoldDB" id="A0A150K975"/>
<gene>
    <name evidence="2" type="ORF">B4098_2707</name>
</gene>
<accession>A0A150K975</accession>
<sequence length="42" mass="4282">MVTPNTAQGSLFTAGMPALNRSPHWQKPGAAIGEMKTGKAAG</sequence>
<protein>
    <submittedName>
        <fullName evidence="2">Uncharacterized protein</fullName>
    </submittedName>
</protein>
<name>A0A150K975_HEYCO</name>
<comment type="caution">
    <text evidence="2">The sequence shown here is derived from an EMBL/GenBank/DDBJ whole genome shotgun (WGS) entry which is preliminary data.</text>
</comment>
<proteinExistence type="predicted"/>
<evidence type="ECO:0000313" key="2">
    <source>
        <dbReference type="EMBL" id="KYC66159.1"/>
    </source>
</evidence>